<dbReference type="PROSITE" id="PS51674">
    <property type="entry name" value="4FE4S_WBL"/>
    <property type="match status" value="1"/>
</dbReference>
<comment type="caution">
    <text evidence="2">The sequence shown here is derived from an EMBL/GenBank/DDBJ whole genome shotgun (WGS) entry which is preliminary data.</text>
</comment>
<dbReference type="RefSeq" id="WP_195036198.1">
    <property type="nucleotide sequence ID" value="NZ_JADLRE010000035.1"/>
</dbReference>
<name>A0ABS0CG82_9NOCA</name>
<evidence type="ECO:0000313" key="3">
    <source>
        <dbReference type="Proteomes" id="UP000807309"/>
    </source>
</evidence>
<reference evidence="2 3" key="1">
    <citation type="submission" date="2020-10" db="EMBL/GenBank/DDBJ databases">
        <title>Identification of Nocardia species via Next-generation sequencing and recognition of intraspecies genetic diversity.</title>
        <authorList>
            <person name="Li P."/>
            <person name="Li P."/>
            <person name="Lu B."/>
        </authorList>
    </citation>
    <scope>NUCLEOTIDE SEQUENCE [LARGE SCALE GENOMIC DNA]</scope>
    <source>
        <strain evidence="2 3">N-11</strain>
    </source>
</reference>
<sequence>MSALDPAVYRDRRCLGVDQELFFANGHNKTKIRRAQAICGRCPYLAECAQWAAPVVRSGALSGCVIATVRVPAQFSHSQLQRLRDEAADQLEAVAASITQIKGAA</sequence>
<accession>A0ABS0CG82</accession>
<organism evidence="2 3">
    <name type="scientific">Nocardia abscessus</name>
    <dbReference type="NCBI Taxonomy" id="120957"/>
    <lineage>
        <taxon>Bacteria</taxon>
        <taxon>Bacillati</taxon>
        <taxon>Actinomycetota</taxon>
        <taxon>Actinomycetes</taxon>
        <taxon>Mycobacteriales</taxon>
        <taxon>Nocardiaceae</taxon>
        <taxon>Nocardia</taxon>
    </lineage>
</organism>
<evidence type="ECO:0000259" key="1">
    <source>
        <dbReference type="PROSITE" id="PS51674"/>
    </source>
</evidence>
<keyword evidence="3" id="KW-1185">Reference proteome</keyword>
<dbReference type="Pfam" id="PF02467">
    <property type="entry name" value="Whib"/>
    <property type="match status" value="1"/>
</dbReference>
<dbReference type="EMBL" id="JADLRE010000035">
    <property type="protein sequence ID" value="MBF6229350.1"/>
    <property type="molecule type" value="Genomic_DNA"/>
</dbReference>
<gene>
    <name evidence="2" type="ORF">IU470_30200</name>
</gene>
<dbReference type="InterPro" id="IPR034768">
    <property type="entry name" value="4FE4S_WBL"/>
</dbReference>
<proteinExistence type="predicted"/>
<feature type="domain" description="4Fe-4S Wbl-type" evidence="1">
    <location>
        <begin position="13"/>
        <end position="72"/>
    </location>
</feature>
<evidence type="ECO:0000313" key="2">
    <source>
        <dbReference type="EMBL" id="MBF6229350.1"/>
    </source>
</evidence>
<protein>
    <submittedName>
        <fullName evidence="2">WhiB family transcriptional regulator</fullName>
    </submittedName>
</protein>
<dbReference type="Proteomes" id="UP000807309">
    <property type="component" value="Unassembled WGS sequence"/>
</dbReference>